<dbReference type="Gene3D" id="3.40.50.720">
    <property type="entry name" value="NAD(P)-binding Rossmann-like Domain"/>
    <property type="match status" value="1"/>
</dbReference>
<evidence type="ECO:0000256" key="1">
    <source>
        <dbReference type="ARBA" id="ARBA00006484"/>
    </source>
</evidence>
<dbReference type="EMBL" id="AEDD01000004">
    <property type="protein sequence ID" value="EFM11529.1"/>
    <property type="molecule type" value="Genomic_DNA"/>
</dbReference>
<dbReference type="GO" id="GO:0032787">
    <property type="term" value="P:monocarboxylic acid metabolic process"/>
    <property type="evidence" value="ECO:0007669"/>
    <property type="project" value="UniProtKB-ARBA"/>
</dbReference>
<dbReference type="AlphaFoldDB" id="E0I8M4"/>
<dbReference type="CDD" id="cd05233">
    <property type="entry name" value="SDR_c"/>
    <property type="match status" value="1"/>
</dbReference>
<dbReference type="PRINTS" id="PR00080">
    <property type="entry name" value="SDRFAMILY"/>
</dbReference>
<dbReference type="PANTHER" id="PTHR42879:SF2">
    <property type="entry name" value="3-OXOACYL-[ACYL-CARRIER-PROTEIN] REDUCTASE FABG"/>
    <property type="match status" value="1"/>
</dbReference>
<dbReference type="PANTHER" id="PTHR42879">
    <property type="entry name" value="3-OXOACYL-(ACYL-CARRIER-PROTEIN) REDUCTASE"/>
    <property type="match status" value="1"/>
</dbReference>
<accession>E0I8M4</accession>
<dbReference type="OrthoDB" id="9803333at2"/>
<proteinExistence type="inferred from homology"/>
<evidence type="ECO:0000256" key="2">
    <source>
        <dbReference type="RuleBase" id="RU000363"/>
    </source>
</evidence>
<dbReference type="RefSeq" id="WP_006037985.1">
    <property type="nucleotide sequence ID" value="NZ_AEDD01000004.1"/>
</dbReference>
<name>E0I8M4_9BACL</name>
<dbReference type="STRING" id="717606.PaecuDRAFT_1977"/>
<evidence type="ECO:0000313" key="3">
    <source>
        <dbReference type="EMBL" id="EFM11529.1"/>
    </source>
</evidence>
<sequence length="243" mass="26984">MNKRAIVTGATRGIGRMIAVRLIELGYFVEFTFIRSFEEAERLEQEYPGKCRGAQVDCRSQEQIDRYVQRIVEDGDSPVTVLINNAGITYDALVKEGVWEDFEETIATNLGGPFHFCHALIPHLIRARRGDIIMISSLASDNVRIGNAFYGTTKAALNRLSETLAAELARLNVAVNIISPGYVETELIGDKLTDDKRRELLREIPLRRFTTADEVADGVEFLLGRKPLLIGANLPLGGGGHLR</sequence>
<dbReference type="eggNOG" id="COG1028">
    <property type="taxonomic scope" value="Bacteria"/>
</dbReference>
<dbReference type="InterPro" id="IPR002347">
    <property type="entry name" value="SDR_fam"/>
</dbReference>
<dbReference type="SUPFAM" id="SSF51735">
    <property type="entry name" value="NAD(P)-binding Rossmann-fold domains"/>
    <property type="match status" value="1"/>
</dbReference>
<dbReference type="InterPro" id="IPR050259">
    <property type="entry name" value="SDR"/>
</dbReference>
<reference evidence="3 4" key="1">
    <citation type="submission" date="2010-07" db="EMBL/GenBank/DDBJ databases">
        <title>The draft genome of Paenibacillus curdlanolyticus YK9.</title>
        <authorList>
            <consortium name="US DOE Joint Genome Institute (JGI-PGF)"/>
            <person name="Lucas S."/>
            <person name="Copeland A."/>
            <person name="Lapidus A."/>
            <person name="Cheng J.-F."/>
            <person name="Bruce D."/>
            <person name="Goodwin L."/>
            <person name="Pitluck S."/>
            <person name="Land M.L."/>
            <person name="Hauser L."/>
            <person name="Chang Y.-J."/>
            <person name="Jeffries C."/>
            <person name="Anderson I.J."/>
            <person name="Johnson E."/>
            <person name="Loganathan U."/>
            <person name="Mulhopadhyay B."/>
            <person name="Kyrpides N."/>
            <person name="Woyke T.J."/>
        </authorList>
    </citation>
    <scope>NUCLEOTIDE SEQUENCE [LARGE SCALE GENOMIC DNA]</scope>
    <source>
        <strain evidence="3 4">YK9</strain>
    </source>
</reference>
<keyword evidence="4" id="KW-1185">Reference proteome</keyword>
<organism evidence="3 4">
    <name type="scientific">Paenibacillus curdlanolyticus YK9</name>
    <dbReference type="NCBI Taxonomy" id="717606"/>
    <lineage>
        <taxon>Bacteria</taxon>
        <taxon>Bacillati</taxon>
        <taxon>Bacillota</taxon>
        <taxon>Bacilli</taxon>
        <taxon>Bacillales</taxon>
        <taxon>Paenibacillaceae</taxon>
        <taxon>Paenibacillus</taxon>
    </lineage>
</organism>
<dbReference type="Proteomes" id="UP000005387">
    <property type="component" value="Unassembled WGS sequence"/>
</dbReference>
<evidence type="ECO:0000313" key="4">
    <source>
        <dbReference type="Proteomes" id="UP000005387"/>
    </source>
</evidence>
<dbReference type="InterPro" id="IPR036291">
    <property type="entry name" value="NAD(P)-bd_dom_sf"/>
</dbReference>
<dbReference type="Pfam" id="PF00106">
    <property type="entry name" value="adh_short"/>
    <property type="match status" value="1"/>
</dbReference>
<protein>
    <submittedName>
        <fullName evidence="3">Short-chain dehydrogenase/reductase SDR</fullName>
    </submittedName>
</protein>
<dbReference type="InterPro" id="IPR020904">
    <property type="entry name" value="Sc_DH/Rdtase_CS"/>
</dbReference>
<dbReference type="PROSITE" id="PS00061">
    <property type="entry name" value="ADH_SHORT"/>
    <property type="match status" value="1"/>
</dbReference>
<gene>
    <name evidence="3" type="ORF">PaecuDRAFT_1977</name>
</gene>
<comment type="similarity">
    <text evidence="1 2">Belongs to the short-chain dehydrogenases/reductases (SDR) family.</text>
</comment>
<dbReference type="PRINTS" id="PR00081">
    <property type="entry name" value="GDHRDH"/>
</dbReference>